<evidence type="ECO:0000313" key="1">
    <source>
        <dbReference type="EMBL" id="KKM01425.1"/>
    </source>
</evidence>
<dbReference type="Pfam" id="PF20911">
    <property type="entry name" value="GP7"/>
    <property type="match status" value="1"/>
</dbReference>
<dbReference type="NCBIfam" id="NF045672">
    <property type="entry name" value="MCP_gp7_epsi_15"/>
    <property type="match status" value="1"/>
</dbReference>
<proteinExistence type="predicted"/>
<comment type="caution">
    <text evidence="1">The sequence shown here is derived from an EMBL/GenBank/DDBJ whole genome shotgun (WGS) entry which is preliminary data.</text>
</comment>
<gene>
    <name evidence="1" type="ORF">LCGC14_1794510</name>
</gene>
<dbReference type="AlphaFoldDB" id="A0A0F9GRK0"/>
<dbReference type="EMBL" id="LAZR01017200">
    <property type="protein sequence ID" value="KKM01425.1"/>
    <property type="molecule type" value="Genomic_DNA"/>
</dbReference>
<accession>A0A0F9GRK0</accession>
<protein>
    <submittedName>
        <fullName evidence="1">Uncharacterized protein</fullName>
    </submittedName>
</protein>
<organism evidence="1">
    <name type="scientific">marine sediment metagenome</name>
    <dbReference type="NCBI Taxonomy" id="412755"/>
    <lineage>
        <taxon>unclassified sequences</taxon>
        <taxon>metagenomes</taxon>
        <taxon>ecological metagenomes</taxon>
    </lineage>
</organism>
<dbReference type="InterPro" id="IPR048813">
    <property type="entry name" value="GP7-like"/>
</dbReference>
<sequence>MASEVDVGAQLTFVELAKRTNNKETLEIATVLAKLTPVIGDATWVEANQLTSHVHNREERLAGTGTWRDVNEGVAPTAGQTQQITEPIGYLEDRSEIDERLVEIANEPQAFRYNEDLLHLRGLAQTIETAFWYGSRATAPKTINGFTTRYNGLSLTPDNVQTAGSSATNTSVWI</sequence>
<reference evidence="1" key="1">
    <citation type="journal article" date="2015" name="Nature">
        <title>Complex archaea that bridge the gap between prokaryotes and eukaryotes.</title>
        <authorList>
            <person name="Spang A."/>
            <person name="Saw J.H."/>
            <person name="Jorgensen S.L."/>
            <person name="Zaremba-Niedzwiedzka K."/>
            <person name="Martijn J."/>
            <person name="Lind A.E."/>
            <person name="van Eijk R."/>
            <person name="Schleper C."/>
            <person name="Guy L."/>
            <person name="Ettema T.J."/>
        </authorList>
    </citation>
    <scope>NUCLEOTIDE SEQUENCE</scope>
</reference>
<name>A0A0F9GRK0_9ZZZZ</name>
<feature type="non-terminal residue" evidence="1">
    <location>
        <position position="174"/>
    </location>
</feature>